<accession>A0A8D8RD94</accession>
<proteinExistence type="predicted"/>
<evidence type="ECO:0000256" key="1">
    <source>
        <dbReference type="SAM" id="MobiDB-lite"/>
    </source>
</evidence>
<reference evidence="2" key="1">
    <citation type="submission" date="2021-05" db="EMBL/GenBank/DDBJ databases">
        <authorList>
            <person name="Alioto T."/>
            <person name="Alioto T."/>
            <person name="Gomez Garrido J."/>
        </authorList>
    </citation>
    <scope>NUCLEOTIDE SEQUENCE</scope>
</reference>
<feature type="compositionally biased region" description="Low complexity" evidence="1">
    <location>
        <begin position="105"/>
        <end position="120"/>
    </location>
</feature>
<feature type="region of interest" description="Disordered" evidence="1">
    <location>
        <begin position="1"/>
        <end position="68"/>
    </location>
</feature>
<protein>
    <submittedName>
        <fullName evidence="2">Uncharacterized protein</fullName>
    </submittedName>
</protein>
<name>A0A8D8RD94_9HEMI</name>
<organism evidence="2">
    <name type="scientific">Cacopsylla melanoneura</name>
    <dbReference type="NCBI Taxonomy" id="428564"/>
    <lineage>
        <taxon>Eukaryota</taxon>
        <taxon>Metazoa</taxon>
        <taxon>Ecdysozoa</taxon>
        <taxon>Arthropoda</taxon>
        <taxon>Hexapoda</taxon>
        <taxon>Insecta</taxon>
        <taxon>Pterygota</taxon>
        <taxon>Neoptera</taxon>
        <taxon>Paraneoptera</taxon>
        <taxon>Hemiptera</taxon>
        <taxon>Sternorrhyncha</taxon>
        <taxon>Psylloidea</taxon>
        <taxon>Psyllidae</taxon>
        <taxon>Psyllinae</taxon>
        <taxon>Cacopsylla</taxon>
    </lineage>
</organism>
<sequence length="217" mass="23109">MCRIRTVDRVDRGRRREEKGGRKAKGKRSPPSDGQGVEATAARAVIDRRVNEGVKSRNLNRRNRSRETTDCLLNRNSALYPRQLFLPRSQTVTVTKVKDCASPRPGVGVDPEVVPDPDLGAVPGVKADREVDPGPDPRAVPGVRAVREVEAVQGRAVTAADGPGAVRCGRKAVQGLDGHGVVLGAVVRVPDLGDDQALAQDPVVGLIESRTNIAKAG</sequence>
<feature type="compositionally biased region" description="Basic and acidic residues" evidence="1">
    <location>
        <begin position="45"/>
        <end position="55"/>
    </location>
</feature>
<evidence type="ECO:0000313" key="2">
    <source>
        <dbReference type="EMBL" id="CAG6647557.1"/>
    </source>
</evidence>
<dbReference type="AlphaFoldDB" id="A0A8D8RD94"/>
<feature type="region of interest" description="Disordered" evidence="1">
    <location>
        <begin position="103"/>
        <end position="140"/>
    </location>
</feature>
<dbReference type="EMBL" id="HBUF01147586">
    <property type="protein sequence ID" value="CAG6647557.1"/>
    <property type="molecule type" value="Transcribed_RNA"/>
</dbReference>
<feature type="compositionally biased region" description="Basic and acidic residues" evidence="1">
    <location>
        <begin position="1"/>
        <end position="21"/>
    </location>
</feature>